<dbReference type="SUPFAM" id="SSF144232">
    <property type="entry name" value="HIT/MYND zinc finger-like"/>
    <property type="match status" value="1"/>
</dbReference>
<accession>A0A8S2SKT9</accession>
<gene>
    <name evidence="6" type="ORF">OVA965_LOCUS34195</name>
    <name evidence="7" type="ORF">TMI583_LOCUS35110</name>
</gene>
<keyword evidence="3" id="KW-0862">Zinc</keyword>
<evidence type="ECO:0000259" key="5">
    <source>
        <dbReference type="PROSITE" id="PS50865"/>
    </source>
</evidence>
<evidence type="ECO:0000313" key="6">
    <source>
        <dbReference type="EMBL" id="CAF1434762.1"/>
    </source>
</evidence>
<keyword evidence="1" id="KW-0479">Metal-binding</keyword>
<dbReference type="GO" id="GO:0008270">
    <property type="term" value="F:zinc ion binding"/>
    <property type="evidence" value="ECO:0007669"/>
    <property type="project" value="UniProtKB-KW"/>
</dbReference>
<dbReference type="EMBL" id="CAJNOK010028441">
    <property type="protein sequence ID" value="CAF1434762.1"/>
    <property type="molecule type" value="Genomic_DNA"/>
</dbReference>
<name>A0A8S2SKT9_9BILA</name>
<evidence type="ECO:0000313" key="7">
    <source>
        <dbReference type="EMBL" id="CAF4232303.1"/>
    </source>
</evidence>
<dbReference type="EMBL" id="CAJOBA010050234">
    <property type="protein sequence ID" value="CAF4232303.1"/>
    <property type="molecule type" value="Genomic_DNA"/>
</dbReference>
<comment type="caution">
    <text evidence="7">The sequence shown here is derived from an EMBL/GenBank/DDBJ whole genome shotgun (WGS) entry which is preliminary data.</text>
</comment>
<sequence>MPTCAKCQVLTSTSKRCPYCRTCYCSKACRSADWSHHKSECMIGERVSPGSTSPNMASSNALLGKGRERPSFCDEYRCMYPNEPREHFVSLTNLQILAHSQLNFLNIMGESLRDLCRVPGFGLKRFGIILYDPYDQLDLTYV</sequence>
<evidence type="ECO:0000256" key="2">
    <source>
        <dbReference type="ARBA" id="ARBA00022771"/>
    </source>
</evidence>
<dbReference type="Proteomes" id="UP000682733">
    <property type="component" value="Unassembled WGS sequence"/>
</dbReference>
<evidence type="ECO:0000256" key="4">
    <source>
        <dbReference type="PROSITE-ProRule" id="PRU00134"/>
    </source>
</evidence>
<dbReference type="AlphaFoldDB" id="A0A8S2SKT9"/>
<organism evidence="7 8">
    <name type="scientific">Didymodactylos carnosus</name>
    <dbReference type="NCBI Taxonomy" id="1234261"/>
    <lineage>
        <taxon>Eukaryota</taxon>
        <taxon>Metazoa</taxon>
        <taxon>Spiralia</taxon>
        <taxon>Gnathifera</taxon>
        <taxon>Rotifera</taxon>
        <taxon>Eurotatoria</taxon>
        <taxon>Bdelloidea</taxon>
        <taxon>Philodinida</taxon>
        <taxon>Philodinidae</taxon>
        <taxon>Didymodactylos</taxon>
    </lineage>
</organism>
<reference evidence="7" key="1">
    <citation type="submission" date="2021-02" db="EMBL/GenBank/DDBJ databases">
        <authorList>
            <person name="Nowell W R."/>
        </authorList>
    </citation>
    <scope>NUCLEOTIDE SEQUENCE</scope>
</reference>
<evidence type="ECO:0000313" key="8">
    <source>
        <dbReference type="Proteomes" id="UP000682733"/>
    </source>
</evidence>
<keyword evidence="2 4" id="KW-0863">Zinc-finger</keyword>
<evidence type="ECO:0000256" key="3">
    <source>
        <dbReference type="ARBA" id="ARBA00022833"/>
    </source>
</evidence>
<dbReference type="PROSITE" id="PS50865">
    <property type="entry name" value="ZF_MYND_2"/>
    <property type="match status" value="1"/>
</dbReference>
<protein>
    <recommendedName>
        <fullName evidence="5">MYND-type domain-containing protein</fullName>
    </recommendedName>
</protein>
<dbReference type="Proteomes" id="UP000677228">
    <property type="component" value="Unassembled WGS sequence"/>
</dbReference>
<dbReference type="InterPro" id="IPR002893">
    <property type="entry name" value="Znf_MYND"/>
</dbReference>
<feature type="domain" description="MYND-type" evidence="5">
    <location>
        <begin position="4"/>
        <end position="41"/>
    </location>
</feature>
<evidence type="ECO:0000256" key="1">
    <source>
        <dbReference type="ARBA" id="ARBA00022723"/>
    </source>
</evidence>
<dbReference type="Pfam" id="PF01753">
    <property type="entry name" value="zf-MYND"/>
    <property type="match status" value="1"/>
</dbReference>
<dbReference type="Gene3D" id="6.10.140.2220">
    <property type="match status" value="1"/>
</dbReference>
<proteinExistence type="predicted"/>